<dbReference type="SMART" id="SM00564">
    <property type="entry name" value="PQQ"/>
    <property type="match status" value="1"/>
</dbReference>
<dbReference type="OrthoDB" id="416253at2759"/>
<comment type="caution">
    <text evidence="1">The sequence shown here is derived from an EMBL/GenBank/DDBJ whole genome shotgun (WGS) entry which is preliminary data.</text>
</comment>
<name>A0A7J6VVP3_THATH</name>
<dbReference type="PANTHER" id="PTHR32303:SF10">
    <property type="entry name" value="OUTER MEMBRANE PROTEIN ASSEMBLY FACTOR BAMB"/>
    <property type="match status" value="1"/>
</dbReference>
<sequence>MEVDGLQCMLILAESYGLQQTQKNLHASGPVTVANNVLFGGCSDLEGALFAMDVDTRKILWTYNTGATIYGGVSMSDGCVYVGNGYKVCLGVGIPPFTTGTLLYVFCIS</sequence>
<evidence type="ECO:0000313" key="1">
    <source>
        <dbReference type="EMBL" id="KAF5188933.1"/>
    </source>
</evidence>
<proteinExistence type="predicted"/>
<evidence type="ECO:0000313" key="2">
    <source>
        <dbReference type="Proteomes" id="UP000554482"/>
    </source>
</evidence>
<dbReference type="Proteomes" id="UP000554482">
    <property type="component" value="Unassembled WGS sequence"/>
</dbReference>
<protein>
    <recommendedName>
        <fullName evidence="3">Polyvinylalcohol dehydrogenase</fullName>
    </recommendedName>
</protein>
<organism evidence="1 2">
    <name type="scientific">Thalictrum thalictroides</name>
    <name type="common">Rue-anemone</name>
    <name type="synonym">Anemone thalictroides</name>
    <dbReference type="NCBI Taxonomy" id="46969"/>
    <lineage>
        <taxon>Eukaryota</taxon>
        <taxon>Viridiplantae</taxon>
        <taxon>Streptophyta</taxon>
        <taxon>Embryophyta</taxon>
        <taxon>Tracheophyta</taxon>
        <taxon>Spermatophyta</taxon>
        <taxon>Magnoliopsida</taxon>
        <taxon>Ranunculales</taxon>
        <taxon>Ranunculaceae</taxon>
        <taxon>Thalictroideae</taxon>
        <taxon>Thalictrum</taxon>
    </lineage>
</organism>
<dbReference type="PANTHER" id="PTHR32303">
    <property type="entry name" value="QUINOPROTEIN ALCOHOL DEHYDROGENASE (CYTOCHROME C)"/>
    <property type="match status" value="1"/>
</dbReference>
<keyword evidence="2" id="KW-1185">Reference proteome</keyword>
<accession>A0A7J6VVP3</accession>
<dbReference type="InterPro" id="IPR011047">
    <property type="entry name" value="Quinoprotein_ADH-like_sf"/>
</dbReference>
<dbReference type="InterPro" id="IPR015943">
    <property type="entry name" value="WD40/YVTN_repeat-like_dom_sf"/>
</dbReference>
<dbReference type="Gene3D" id="2.130.10.10">
    <property type="entry name" value="YVTN repeat-like/Quinoprotein amine dehydrogenase"/>
    <property type="match status" value="1"/>
</dbReference>
<dbReference type="EMBL" id="JABWDY010026147">
    <property type="protein sequence ID" value="KAF5188933.1"/>
    <property type="molecule type" value="Genomic_DNA"/>
</dbReference>
<dbReference type="InterPro" id="IPR018391">
    <property type="entry name" value="PQQ_b-propeller_rpt"/>
</dbReference>
<dbReference type="SUPFAM" id="SSF50998">
    <property type="entry name" value="Quinoprotein alcohol dehydrogenase-like"/>
    <property type="match status" value="1"/>
</dbReference>
<gene>
    <name evidence="1" type="ORF">FRX31_021479</name>
</gene>
<reference evidence="1 2" key="1">
    <citation type="submission" date="2020-06" db="EMBL/GenBank/DDBJ databases">
        <title>Transcriptomic and genomic resources for Thalictrum thalictroides and T. hernandezii: Facilitating candidate gene discovery in an emerging model plant lineage.</title>
        <authorList>
            <person name="Arias T."/>
            <person name="Riano-Pachon D.M."/>
            <person name="Di Stilio V.S."/>
        </authorList>
    </citation>
    <scope>NUCLEOTIDE SEQUENCE [LARGE SCALE GENOMIC DNA]</scope>
    <source>
        <strain evidence="2">cv. WT478/WT964</strain>
        <tissue evidence="1">Leaves</tissue>
    </source>
</reference>
<dbReference type="AlphaFoldDB" id="A0A7J6VVP3"/>
<evidence type="ECO:0008006" key="3">
    <source>
        <dbReference type="Google" id="ProtNLM"/>
    </source>
</evidence>